<sequence>MRLGYARVSDVSQSHDLQMDALRQAGCQHIYVETASGSRADRPELRKLLDAVQPGSQVICWRLDRMARSLRHLIDMAETLRQREVGLISLTEGIDTSTTSGRFLFHVLGSLAEMEREIIVERTKAGLRAAAARGRRGGRPPSMNEAQVRAAKAMLRSGEMTAAEVAAQLGISPSTLYRHVPGGRGNLEQAA</sequence>
<evidence type="ECO:0000256" key="1">
    <source>
        <dbReference type="ARBA" id="ARBA00009913"/>
    </source>
</evidence>
<dbReference type="PROSITE" id="PS51736">
    <property type="entry name" value="RECOMBINASES_3"/>
    <property type="match status" value="1"/>
</dbReference>
<keyword evidence="4" id="KW-0238">DNA-binding</keyword>
<dbReference type="CDD" id="cd00569">
    <property type="entry name" value="HTH_Hin_like"/>
    <property type="match status" value="1"/>
</dbReference>
<dbReference type="InterPro" id="IPR006120">
    <property type="entry name" value="Resolvase_HTH_dom"/>
</dbReference>
<keyword evidence="3" id="KW-0230">DNA invertase</keyword>
<dbReference type="FunFam" id="3.40.50.1390:FF:000001">
    <property type="entry name" value="DNA recombinase"/>
    <property type="match status" value="1"/>
</dbReference>
<evidence type="ECO:0000313" key="8">
    <source>
        <dbReference type="Proteomes" id="UP000475385"/>
    </source>
</evidence>
<dbReference type="Pfam" id="PF00239">
    <property type="entry name" value="Resolvase"/>
    <property type="match status" value="1"/>
</dbReference>
<keyword evidence="2" id="KW-0229">DNA integration</keyword>
<feature type="domain" description="Resolvase/invertase-type recombinase catalytic" evidence="6">
    <location>
        <begin position="1"/>
        <end position="134"/>
    </location>
</feature>
<gene>
    <name evidence="7" type="ORF">G3576_30800</name>
</gene>
<dbReference type="EMBL" id="JAAIKB010000042">
    <property type="protein sequence ID" value="NGM24406.1"/>
    <property type="molecule type" value="Genomic_DNA"/>
</dbReference>
<dbReference type="GO" id="GO:0003677">
    <property type="term" value="F:DNA binding"/>
    <property type="evidence" value="ECO:0007669"/>
    <property type="project" value="UniProtKB-KW"/>
</dbReference>
<accession>A0A6M1LVB0</accession>
<evidence type="ECO:0000256" key="3">
    <source>
        <dbReference type="ARBA" id="ARBA00023100"/>
    </source>
</evidence>
<dbReference type="InterPro" id="IPR009057">
    <property type="entry name" value="Homeodomain-like_sf"/>
</dbReference>
<comment type="caution">
    <text evidence="7">The sequence shown here is derived from an EMBL/GenBank/DDBJ whole genome shotgun (WGS) entry which is preliminary data.</text>
</comment>
<dbReference type="InterPro" id="IPR036162">
    <property type="entry name" value="Resolvase-like_N_sf"/>
</dbReference>
<evidence type="ECO:0000259" key="6">
    <source>
        <dbReference type="PROSITE" id="PS51736"/>
    </source>
</evidence>
<protein>
    <submittedName>
        <fullName evidence="7">Recombinase family protein</fullName>
    </submittedName>
</protein>
<keyword evidence="8" id="KW-1185">Reference proteome</keyword>
<organism evidence="7 8">
    <name type="scientific">Falsiroseomonas algicola</name>
    <dbReference type="NCBI Taxonomy" id="2716930"/>
    <lineage>
        <taxon>Bacteria</taxon>
        <taxon>Pseudomonadati</taxon>
        <taxon>Pseudomonadota</taxon>
        <taxon>Alphaproteobacteria</taxon>
        <taxon>Acetobacterales</taxon>
        <taxon>Roseomonadaceae</taxon>
        <taxon>Falsiroseomonas</taxon>
    </lineage>
</organism>
<dbReference type="SUPFAM" id="SSF46689">
    <property type="entry name" value="Homeodomain-like"/>
    <property type="match status" value="1"/>
</dbReference>
<dbReference type="Pfam" id="PF02796">
    <property type="entry name" value="HTH_7"/>
    <property type="match status" value="1"/>
</dbReference>
<proteinExistence type="inferred from homology"/>
<dbReference type="GO" id="GO:0015074">
    <property type="term" value="P:DNA integration"/>
    <property type="evidence" value="ECO:0007669"/>
    <property type="project" value="UniProtKB-KW"/>
</dbReference>
<dbReference type="GO" id="GO:0000150">
    <property type="term" value="F:DNA strand exchange activity"/>
    <property type="evidence" value="ECO:0007669"/>
    <property type="project" value="UniProtKB-KW"/>
</dbReference>
<keyword evidence="5" id="KW-0233">DNA recombination</keyword>
<dbReference type="CDD" id="cd03768">
    <property type="entry name" value="SR_ResInv"/>
    <property type="match status" value="1"/>
</dbReference>
<reference evidence="7 8" key="2">
    <citation type="submission" date="2020-03" db="EMBL/GenBank/DDBJ databases">
        <title>Roseomonas stagni sp. nov., isolated from pond water in Japan.</title>
        <authorList>
            <person name="Furuhata K."/>
            <person name="Miyamoto H."/>
            <person name="Goto K."/>
        </authorList>
    </citation>
    <scope>NUCLEOTIDE SEQUENCE [LARGE SCALE GENOMIC DNA]</scope>
    <source>
        <strain evidence="7 8">PeD5</strain>
    </source>
</reference>
<dbReference type="InterPro" id="IPR050639">
    <property type="entry name" value="SSR_resolvase"/>
</dbReference>
<evidence type="ECO:0000256" key="5">
    <source>
        <dbReference type="ARBA" id="ARBA00023172"/>
    </source>
</evidence>
<comment type="similarity">
    <text evidence="1">Belongs to the site-specific recombinase resolvase family.</text>
</comment>
<dbReference type="AlphaFoldDB" id="A0A6M1LVB0"/>
<dbReference type="Proteomes" id="UP000475385">
    <property type="component" value="Unassembled WGS sequence"/>
</dbReference>
<reference evidence="7 8" key="1">
    <citation type="submission" date="2020-02" db="EMBL/GenBank/DDBJ databases">
        <authorList>
            <person name="Kim H.M."/>
            <person name="Jeon C.O."/>
        </authorList>
    </citation>
    <scope>NUCLEOTIDE SEQUENCE [LARGE SCALE GENOMIC DNA]</scope>
    <source>
        <strain evidence="7 8">PeD5</strain>
    </source>
</reference>
<evidence type="ECO:0000313" key="7">
    <source>
        <dbReference type="EMBL" id="NGM24406.1"/>
    </source>
</evidence>
<dbReference type="InterPro" id="IPR006119">
    <property type="entry name" value="Resolv_N"/>
</dbReference>
<dbReference type="Gene3D" id="1.10.10.60">
    <property type="entry name" value="Homeodomain-like"/>
    <property type="match status" value="1"/>
</dbReference>
<dbReference type="PANTHER" id="PTHR30461">
    <property type="entry name" value="DNA-INVERTASE FROM LAMBDOID PROPHAGE"/>
    <property type="match status" value="1"/>
</dbReference>
<dbReference type="Gene3D" id="3.40.50.1390">
    <property type="entry name" value="Resolvase, N-terminal catalytic domain"/>
    <property type="match status" value="1"/>
</dbReference>
<dbReference type="PANTHER" id="PTHR30461:SF2">
    <property type="entry name" value="SERINE RECOMBINASE PINE-RELATED"/>
    <property type="match status" value="1"/>
</dbReference>
<evidence type="ECO:0000256" key="2">
    <source>
        <dbReference type="ARBA" id="ARBA00022908"/>
    </source>
</evidence>
<dbReference type="SMART" id="SM00857">
    <property type="entry name" value="Resolvase"/>
    <property type="match status" value="1"/>
</dbReference>
<dbReference type="SUPFAM" id="SSF53041">
    <property type="entry name" value="Resolvase-like"/>
    <property type="match status" value="1"/>
</dbReference>
<name>A0A6M1LVB0_9PROT</name>
<evidence type="ECO:0000256" key="4">
    <source>
        <dbReference type="ARBA" id="ARBA00023125"/>
    </source>
</evidence>